<organism evidence="1 2">
    <name type="scientific">Mycena albidolilacea</name>
    <dbReference type="NCBI Taxonomy" id="1033008"/>
    <lineage>
        <taxon>Eukaryota</taxon>
        <taxon>Fungi</taxon>
        <taxon>Dikarya</taxon>
        <taxon>Basidiomycota</taxon>
        <taxon>Agaricomycotina</taxon>
        <taxon>Agaricomycetes</taxon>
        <taxon>Agaricomycetidae</taxon>
        <taxon>Agaricales</taxon>
        <taxon>Marasmiineae</taxon>
        <taxon>Mycenaceae</taxon>
        <taxon>Mycena</taxon>
    </lineage>
</organism>
<gene>
    <name evidence="1" type="ORF">DFH08DRAFT_815870</name>
</gene>
<reference evidence="1" key="1">
    <citation type="submission" date="2023-03" db="EMBL/GenBank/DDBJ databases">
        <title>Massive genome expansion in bonnet fungi (Mycena s.s.) driven by repeated elements and novel gene families across ecological guilds.</title>
        <authorList>
            <consortium name="Lawrence Berkeley National Laboratory"/>
            <person name="Harder C.B."/>
            <person name="Miyauchi S."/>
            <person name="Viragh M."/>
            <person name="Kuo A."/>
            <person name="Thoen E."/>
            <person name="Andreopoulos B."/>
            <person name="Lu D."/>
            <person name="Skrede I."/>
            <person name="Drula E."/>
            <person name="Henrissat B."/>
            <person name="Morin E."/>
            <person name="Kohler A."/>
            <person name="Barry K."/>
            <person name="LaButti K."/>
            <person name="Morin E."/>
            <person name="Salamov A."/>
            <person name="Lipzen A."/>
            <person name="Mereny Z."/>
            <person name="Hegedus B."/>
            <person name="Baldrian P."/>
            <person name="Stursova M."/>
            <person name="Weitz H."/>
            <person name="Taylor A."/>
            <person name="Grigoriev I.V."/>
            <person name="Nagy L.G."/>
            <person name="Martin F."/>
            <person name="Kauserud H."/>
        </authorList>
    </citation>
    <scope>NUCLEOTIDE SEQUENCE</scope>
    <source>
        <strain evidence="1">CBHHK002</strain>
    </source>
</reference>
<evidence type="ECO:0000313" key="1">
    <source>
        <dbReference type="EMBL" id="KAJ7328368.1"/>
    </source>
</evidence>
<proteinExistence type="predicted"/>
<dbReference type="AlphaFoldDB" id="A0AAD6ZLW8"/>
<accession>A0AAD6ZLW8</accession>
<sequence length="188" mass="20478">MSFTALNSRICTSFLLGCNSQAYSALTGAGLPLSSEFWAIKTRLKCFRSRLLTVDIGHPTDQTSLVTHTFINVAILCLHSLYINIYAEVCSKCLTALSCVTARLTDAHLTEWEMVNPILEPLLTAVADILIANLAHVPQASTGLQVIFSAMQTLAQLSPPIQQYLSNLTITQQQYTAVQQILGSFGLS</sequence>
<dbReference type="EMBL" id="JARIHO010000039">
    <property type="protein sequence ID" value="KAJ7328368.1"/>
    <property type="molecule type" value="Genomic_DNA"/>
</dbReference>
<dbReference type="Proteomes" id="UP001218218">
    <property type="component" value="Unassembled WGS sequence"/>
</dbReference>
<protein>
    <submittedName>
        <fullName evidence="1">Uncharacterized protein</fullName>
    </submittedName>
</protein>
<keyword evidence="2" id="KW-1185">Reference proteome</keyword>
<comment type="caution">
    <text evidence="1">The sequence shown here is derived from an EMBL/GenBank/DDBJ whole genome shotgun (WGS) entry which is preliminary data.</text>
</comment>
<evidence type="ECO:0000313" key="2">
    <source>
        <dbReference type="Proteomes" id="UP001218218"/>
    </source>
</evidence>
<name>A0AAD6ZLW8_9AGAR</name>